<feature type="transmembrane region" description="Helical" evidence="5">
    <location>
        <begin position="369"/>
        <end position="401"/>
    </location>
</feature>
<feature type="transmembrane region" description="Helical" evidence="5">
    <location>
        <begin position="42"/>
        <end position="59"/>
    </location>
</feature>
<evidence type="ECO:0000256" key="5">
    <source>
        <dbReference type="SAM" id="Phobius"/>
    </source>
</evidence>
<proteinExistence type="predicted"/>
<dbReference type="InterPro" id="IPR002645">
    <property type="entry name" value="STAS_dom"/>
</dbReference>
<keyword evidence="2 5" id="KW-0812">Transmembrane</keyword>
<dbReference type="Gene3D" id="3.30.750.24">
    <property type="entry name" value="STAS domain"/>
    <property type="match status" value="1"/>
</dbReference>
<dbReference type="GeneID" id="77305237"/>
<feature type="transmembrane region" description="Helical" evidence="5">
    <location>
        <begin position="117"/>
        <end position="135"/>
    </location>
</feature>
<dbReference type="RefSeq" id="WP_017027725.1">
    <property type="nucleotide sequence ID" value="NZ_AP024864.1"/>
</dbReference>
<dbReference type="InterPro" id="IPR011547">
    <property type="entry name" value="SLC26A/SulP_dom"/>
</dbReference>
<dbReference type="EMBL" id="CP016177">
    <property type="protein sequence ID" value="ANO33323.1"/>
    <property type="molecule type" value="Genomic_DNA"/>
</dbReference>
<dbReference type="InterPro" id="IPR052706">
    <property type="entry name" value="Membrane-Transporter-like"/>
</dbReference>
<keyword evidence="4 5" id="KW-0472">Membrane</keyword>
<feature type="transmembrane region" description="Helical" evidence="5">
    <location>
        <begin position="179"/>
        <end position="198"/>
    </location>
</feature>
<dbReference type="SUPFAM" id="SSF52091">
    <property type="entry name" value="SpoIIaa-like"/>
    <property type="match status" value="1"/>
</dbReference>
<accession>A0AAN0XV98</accession>
<dbReference type="Pfam" id="PF00916">
    <property type="entry name" value="Sulfate_transp"/>
    <property type="match status" value="1"/>
</dbReference>
<evidence type="ECO:0000313" key="8">
    <source>
        <dbReference type="Proteomes" id="UP000092018"/>
    </source>
</evidence>
<protein>
    <submittedName>
        <fullName evidence="7">Sodium-independent anion transporter</fullName>
    </submittedName>
</protein>
<dbReference type="GO" id="GO:0016020">
    <property type="term" value="C:membrane"/>
    <property type="evidence" value="ECO:0007669"/>
    <property type="project" value="UniProtKB-SubCell"/>
</dbReference>
<comment type="subcellular location">
    <subcellularLocation>
        <location evidence="1">Membrane</location>
        <topology evidence="1">Multi-pass membrane protein</topology>
    </subcellularLocation>
</comment>
<evidence type="ECO:0000256" key="4">
    <source>
        <dbReference type="ARBA" id="ARBA00023136"/>
    </source>
</evidence>
<dbReference type="Proteomes" id="UP000092018">
    <property type="component" value="Chromosome 1"/>
</dbReference>
<evidence type="ECO:0000256" key="2">
    <source>
        <dbReference type="ARBA" id="ARBA00022692"/>
    </source>
</evidence>
<sequence length="519" mass="54876">MFESPQFSAQSVKNDVLSGLTVALALVPEAVAFAFVAGVDPMVGLYAAFIVGLITSIFGGRPGMISGATGAMAVVMVSLVAVHGVEYLFAAIMLTGLLQVLAGIFKLGKFIRMVPHPVMIGFVNGLAIVIFLAQLGQFKAPDIAGVMTWLPAGQMTIMLGLVALTMGIIFFLPKLTTAIPSSLVAIVTVTLIVQFGGLDTRTVVDFLRAMSGNDAATLAGSLPTFSIPQVPFNLETLKIILPYAIVLAAIGLIESLLTLTVLDEMTNTRGKSNRECVGQGIANLSCSVFGAMGGCAMIGQSMININSGGRGRLSGIVAAVALLIFILFASALIEMIPLAALVGVMFMVVIGTFEWATFKLARRVPKQDFFVIVLVTVVTVLTDLAVAVAVGVIASALMFAWQHAKHIYASSQTNEEGSKEYRIHGPVFFGSAANFLELFDAHNDPVDVIVDFADSRVADHSAIEAIETLAERYSAVGKTLHLRHLSQDCRALLHKAGSLVEINVKEDPSYKVATDVLAG</sequence>
<dbReference type="PROSITE" id="PS50801">
    <property type="entry name" value="STAS"/>
    <property type="match status" value="1"/>
</dbReference>
<dbReference type="CDD" id="cd07042">
    <property type="entry name" value="STAS_SulP_like_sulfate_transporter"/>
    <property type="match status" value="1"/>
</dbReference>
<feature type="transmembrane region" description="Helical" evidence="5">
    <location>
        <begin position="87"/>
        <end position="105"/>
    </location>
</feature>
<evidence type="ECO:0000256" key="1">
    <source>
        <dbReference type="ARBA" id="ARBA00004141"/>
    </source>
</evidence>
<reference evidence="7 8" key="1">
    <citation type="submission" date="2016-06" db="EMBL/GenBank/DDBJ databases">
        <title>Adaptive Radiation by Waves of Gene Transfer Leads to Fine-Scale Resource Partitioning in Marine Microbes.</title>
        <authorList>
            <person name="Hehemann J.-H."/>
            <person name="Arevalo P."/>
            <person name="Datta M.S."/>
            <person name="Yu X."/>
            <person name="Corzett C."/>
            <person name="Henschel A."/>
            <person name="Preheim S.P."/>
            <person name="Timberlake S."/>
            <person name="Alm E.J."/>
            <person name="Polz M.F."/>
        </authorList>
    </citation>
    <scope>NUCLEOTIDE SEQUENCE [LARGE SCALE GENOMIC DNA]</scope>
    <source>
        <strain evidence="7 8">FF50</strain>
    </source>
</reference>
<dbReference type="InterPro" id="IPR036513">
    <property type="entry name" value="STAS_dom_sf"/>
</dbReference>
<name>A0AAN0XV98_9VIBR</name>
<feature type="transmembrane region" description="Helical" evidence="5">
    <location>
        <begin position="313"/>
        <end position="333"/>
    </location>
</feature>
<feature type="domain" description="STAS" evidence="6">
    <location>
        <begin position="408"/>
        <end position="519"/>
    </location>
</feature>
<dbReference type="Pfam" id="PF01740">
    <property type="entry name" value="STAS"/>
    <property type="match status" value="1"/>
</dbReference>
<feature type="transmembrane region" description="Helical" evidence="5">
    <location>
        <begin position="339"/>
        <end position="357"/>
    </location>
</feature>
<dbReference type="PANTHER" id="PTHR43310:SF1">
    <property type="entry name" value="SULFATE TRANSPORTER YBAR-RELATED"/>
    <property type="match status" value="1"/>
</dbReference>
<keyword evidence="3 5" id="KW-1133">Transmembrane helix</keyword>
<evidence type="ECO:0000256" key="3">
    <source>
        <dbReference type="ARBA" id="ARBA00022989"/>
    </source>
</evidence>
<gene>
    <name evidence="7" type="ORF">A6E01_08885</name>
</gene>
<feature type="transmembrane region" description="Helical" evidence="5">
    <location>
        <begin position="240"/>
        <end position="262"/>
    </location>
</feature>
<dbReference type="KEGG" id="vbr:A6E01_08885"/>
<evidence type="ECO:0000313" key="7">
    <source>
        <dbReference type="EMBL" id="ANO33323.1"/>
    </source>
</evidence>
<evidence type="ECO:0000259" key="6">
    <source>
        <dbReference type="PROSITE" id="PS50801"/>
    </source>
</evidence>
<organism evidence="7 8">
    <name type="scientific">Vibrio breoganii</name>
    <dbReference type="NCBI Taxonomy" id="553239"/>
    <lineage>
        <taxon>Bacteria</taxon>
        <taxon>Pseudomonadati</taxon>
        <taxon>Pseudomonadota</taxon>
        <taxon>Gammaproteobacteria</taxon>
        <taxon>Vibrionales</taxon>
        <taxon>Vibrionaceae</taxon>
        <taxon>Vibrio</taxon>
    </lineage>
</organism>
<dbReference type="AlphaFoldDB" id="A0AAN0XV98"/>
<feature type="transmembrane region" description="Helical" evidence="5">
    <location>
        <begin position="155"/>
        <end position="172"/>
    </location>
</feature>
<dbReference type="PANTHER" id="PTHR43310">
    <property type="entry name" value="SULFATE TRANSPORTER YBAR-RELATED"/>
    <property type="match status" value="1"/>
</dbReference>